<feature type="domain" description="ATPase F1/V1/A1 complex alpha/beta subunit N-terminal" evidence="6">
    <location>
        <begin position="16"/>
        <end position="73"/>
    </location>
</feature>
<dbReference type="InterPro" id="IPR004100">
    <property type="entry name" value="ATPase_F1/V1/A1_a/bsu_N"/>
</dbReference>
<dbReference type="PANTHER" id="PTHR43389">
    <property type="entry name" value="V-TYPE PROTON ATPASE SUBUNIT B"/>
    <property type="match status" value="1"/>
</dbReference>
<accession>A0A1I2C3T5</accession>
<reference evidence="8 9" key="1">
    <citation type="submission" date="2016-10" db="EMBL/GenBank/DDBJ databases">
        <authorList>
            <person name="de Groot N.N."/>
        </authorList>
    </citation>
    <scope>NUCLEOTIDE SEQUENCE [LARGE SCALE GENOMIC DNA]</scope>
    <source>
        <strain evidence="8 9">CGMCC 1.9156</strain>
    </source>
</reference>
<dbReference type="GO" id="GO:1902600">
    <property type="term" value="P:proton transmembrane transport"/>
    <property type="evidence" value="ECO:0007669"/>
    <property type="project" value="InterPro"/>
</dbReference>
<evidence type="ECO:0000256" key="3">
    <source>
        <dbReference type="ARBA" id="ARBA00023065"/>
    </source>
</evidence>
<dbReference type="NCBIfam" id="NF002555">
    <property type="entry name" value="PRK02118.1"/>
    <property type="match status" value="1"/>
</dbReference>
<keyword evidence="3" id="KW-0406">Ion transport</keyword>
<feature type="domain" description="ATP synthase A/B type C-terminal" evidence="7">
    <location>
        <begin position="339"/>
        <end position="432"/>
    </location>
</feature>
<evidence type="ECO:0000259" key="5">
    <source>
        <dbReference type="Pfam" id="PF00006"/>
    </source>
</evidence>
<dbReference type="EMBL" id="FONW01000001">
    <property type="protein sequence ID" value="SFE62423.1"/>
    <property type="molecule type" value="Genomic_DNA"/>
</dbReference>
<organism evidence="8 9">
    <name type="scientific">Sunxiuqinia elliptica</name>
    <dbReference type="NCBI Taxonomy" id="655355"/>
    <lineage>
        <taxon>Bacteria</taxon>
        <taxon>Pseudomonadati</taxon>
        <taxon>Bacteroidota</taxon>
        <taxon>Bacteroidia</taxon>
        <taxon>Marinilabiliales</taxon>
        <taxon>Prolixibacteraceae</taxon>
        <taxon>Sunxiuqinia</taxon>
    </lineage>
</organism>
<evidence type="ECO:0000259" key="7">
    <source>
        <dbReference type="Pfam" id="PF22919"/>
    </source>
</evidence>
<dbReference type="Pfam" id="PF22919">
    <property type="entry name" value="ATP-synt_VA_C"/>
    <property type="match status" value="1"/>
</dbReference>
<dbReference type="Gene3D" id="3.40.50.12240">
    <property type="match status" value="1"/>
</dbReference>
<dbReference type="Proteomes" id="UP000198964">
    <property type="component" value="Unassembled WGS sequence"/>
</dbReference>
<evidence type="ECO:0000313" key="9">
    <source>
        <dbReference type="Proteomes" id="UP000198964"/>
    </source>
</evidence>
<evidence type="ECO:0000256" key="2">
    <source>
        <dbReference type="ARBA" id="ARBA00022448"/>
    </source>
</evidence>
<dbReference type="GO" id="GO:0046034">
    <property type="term" value="P:ATP metabolic process"/>
    <property type="evidence" value="ECO:0007669"/>
    <property type="project" value="InterPro"/>
</dbReference>
<evidence type="ECO:0000256" key="1">
    <source>
        <dbReference type="ARBA" id="ARBA00008936"/>
    </source>
</evidence>
<protein>
    <submittedName>
        <fullName evidence="8">V/A-type H+-transporting ATPase subunit B</fullName>
    </submittedName>
</protein>
<dbReference type="PANTHER" id="PTHR43389:SF4">
    <property type="entry name" value="V-TYPE PROTON ATPASE SUBUNIT B"/>
    <property type="match status" value="1"/>
</dbReference>
<comment type="function">
    <text evidence="4">Produces ATP from ADP in the presence of a proton gradient across the membrane. The V-type beta chain is a regulatory subunit.</text>
</comment>
<dbReference type="SUPFAM" id="SSF52540">
    <property type="entry name" value="P-loop containing nucleoside triphosphate hydrolases"/>
    <property type="match status" value="1"/>
</dbReference>
<dbReference type="AlphaFoldDB" id="A0A1I2C3T5"/>
<evidence type="ECO:0000256" key="4">
    <source>
        <dbReference type="ARBA" id="ARBA00059599"/>
    </source>
</evidence>
<comment type="similarity">
    <text evidence="1">Belongs to the ATPase alpha/beta chains family.</text>
</comment>
<gene>
    <name evidence="8" type="ORF">SAMN05216283_101581</name>
</gene>
<dbReference type="RefSeq" id="WP_093918307.1">
    <property type="nucleotide sequence ID" value="NZ_FONW01000001.1"/>
</dbReference>
<sequence length="436" mass="47928">MIRKEINKISEVGKALISVEGNPGVALNHVVELLEAESGQSLSFAKAINITEDSTRFQVFNGTTGLSTRTKIRMHEVPLTAGFSTKMLGRSFDGSGAVADGGPEIIFEKEVSTRLDTLNPTVRNVPKQALWTGIPMIDVFNTLVKSQKIPIFAGPTEPYNRLLSQIAQGAQADVIIFAGIGLKFDEYQYFKDQLSQSGNIDKTIMFTHLAGDSQIKGLMLPDVALSVAREFGDQGKDVLVLLTDMTNWSNILRNVANYQDMIPSLQGYPGSLYSELAKRYEVAADIEGAGSITIIGATTLESLEDPVPDNTGYITEGQFFLENGKLKLARSLSRLKQGVNGKTRSDHRAIMTAMASLLADAEKAHEASEVGAANDPYSQKLLRYRTDFIDNIEEPFGEPIELEAALDKCWAILKRHFDPTETGLSKKLIEEYWDKN</sequence>
<dbReference type="InterPro" id="IPR055190">
    <property type="entry name" value="ATP-synt_VA_C"/>
</dbReference>
<evidence type="ECO:0000259" key="6">
    <source>
        <dbReference type="Pfam" id="PF02874"/>
    </source>
</evidence>
<dbReference type="InterPro" id="IPR022879">
    <property type="entry name" value="V-ATPase_su_B/beta"/>
</dbReference>
<dbReference type="STRING" id="655355.SAMN05216283_101581"/>
<evidence type="ECO:0000313" key="8">
    <source>
        <dbReference type="EMBL" id="SFE62423.1"/>
    </source>
</evidence>
<dbReference type="GO" id="GO:0005524">
    <property type="term" value="F:ATP binding"/>
    <property type="evidence" value="ECO:0007669"/>
    <property type="project" value="InterPro"/>
</dbReference>
<dbReference type="InterPro" id="IPR027417">
    <property type="entry name" value="P-loop_NTPase"/>
</dbReference>
<proteinExistence type="inferred from homology"/>
<feature type="domain" description="ATPase F1/V1/A1 complex alpha/beta subunit nucleotide-binding" evidence="5">
    <location>
        <begin position="133"/>
        <end position="323"/>
    </location>
</feature>
<keyword evidence="2" id="KW-0813">Transport</keyword>
<dbReference type="Pfam" id="PF00006">
    <property type="entry name" value="ATP-synt_ab"/>
    <property type="match status" value="1"/>
</dbReference>
<dbReference type="InterPro" id="IPR000194">
    <property type="entry name" value="ATPase_F1/V1/A1_a/bsu_nucl-bd"/>
</dbReference>
<keyword evidence="9" id="KW-1185">Reference proteome</keyword>
<name>A0A1I2C3T5_9BACT</name>
<dbReference type="Pfam" id="PF02874">
    <property type="entry name" value="ATP-synt_ab_N"/>
    <property type="match status" value="1"/>
</dbReference>